<comment type="caution">
    <text evidence="2">The sequence shown here is derived from an EMBL/GenBank/DDBJ whole genome shotgun (WGS) entry which is preliminary data.</text>
</comment>
<dbReference type="InParanoid" id="A0A2P5I7U6"/>
<keyword evidence="1" id="KW-0175">Coiled coil</keyword>
<keyword evidence="3" id="KW-1185">Reference proteome</keyword>
<evidence type="ECO:0000313" key="3">
    <source>
        <dbReference type="Proteomes" id="UP000094444"/>
    </source>
</evidence>
<dbReference type="EMBL" id="MAVT02000175">
    <property type="protein sequence ID" value="POS78580.1"/>
    <property type="molecule type" value="Genomic_DNA"/>
</dbReference>
<feature type="coiled-coil region" evidence="1">
    <location>
        <begin position="61"/>
        <end position="93"/>
    </location>
</feature>
<reference evidence="2" key="1">
    <citation type="submission" date="2017-09" db="EMBL/GenBank/DDBJ databases">
        <title>Polyketide synthases of a Diaporthe helianthi virulent isolate.</title>
        <authorList>
            <person name="Baroncelli R."/>
        </authorList>
    </citation>
    <scope>NUCLEOTIDE SEQUENCE [LARGE SCALE GENOMIC DNA]</scope>
    <source>
        <strain evidence="2">7/96</strain>
    </source>
</reference>
<sequence>MFSAFLAGLQQCAVHWNTLDWDGAIVVTMKSVYWSPDHLLLEIAWLPFLVVYIPFDHLRRIISGQRYVEEEELEKEELEKEKLEEEGPELEEFEVADFIPMDPDLEWWHRIIGHASKNSEYEILDTLIEPESIVEAAAAA</sequence>
<dbReference type="Proteomes" id="UP000094444">
    <property type="component" value="Unassembled WGS sequence"/>
</dbReference>
<dbReference type="AlphaFoldDB" id="A0A2P5I7U6"/>
<proteinExistence type="predicted"/>
<evidence type="ECO:0000256" key="1">
    <source>
        <dbReference type="SAM" id="Coils"/>
    </source>
</evidence>
<organism evidence="2 3">
    <name type="scientific">Diaporthe helianthi</name>
    <dbReference type="NCBI Taxonomy" id="158607"/>
    <lineage>
        <taxon>Eukaryota</taxon>
        <taxon>Fungi</taxon>
        <taxon>Dikarya</taxon>
        <taxon>Ascomycota</taxon>
        <taxon>Pezizomycotina</taxon>
        <taxon>Sordariomycetes</taxon>
        <taxon>Sordariomycetidae</taxon>
        <taxon>Diaporthales</taxon>
        <taxon>Diaporthaceae</taxon>
        <taxon>Diaporthe</taxon>
    </lineage>
</organism>
<protein>
    <submittedName>
        <fullName evidence="2">Uncharacterized protein</fullName>
    </submittedName>
</protein>
<name>A0A2P5I7U6_DIAHE</name>
<evidence type="ECO:0000313" key="2">
    <source>
        <dbReference type="EMBL" id="POS78580.1"/>
    </source>
</evidence>
<accession>A0A2P5I7U6</accession>
<gene>
    <name evidence="2" type="ORF">DHEL01_v203018</name>
</gene>